<feature type="chain" id="PRO_5013368941" evidence="1">
    <location>
        <begin position="25"/>
        <end position="195"/>
    </location>
</feature>
<dbReference type="AlphaFoldDB" id="A0A1Z3NA40"/>
<gene>
    <name evidence="2" type="ORF">B9G79_12385</name>
</gene>
<dbReference type="EMBL" id="CP020946">
    <property type="protein sequence ID" value="ASD64307.1"/>
    <property type="molecule type" value="Genomic_DNA"/>
</dbReference>
<proteinExistence type="predicted"/>
<feature type="signal peptide" evidence="1">
    <location>
        <begin position="1"/>
        <end position="24"/>
    </location>
</feature>
<evidence type="ECO:0000313" key="2">
    <source>
        <dbReference type="EMBL" id="ASD64307.1"/>
    </source>
</evidence>
<evidence type="ECO:0000256" key="1">
    <source>
        <dbReference type="SAM" id="SignalP"/>
    </source>
</evidence>
<evidence type="ECO:0000313" key="3">
    <source>
        <dbReference type="Proteomes" id="UP000197003"/>
    </source>
</evidence>
<reference evidence="2 3" key="1">
    <citation type="submission" date="2017-04" db="EMBL/GenBank/DDBJ databases">
        <title>Whole genome sequence of Bdellovibrio bacteriovorus strain SSB218315.</title>
        <authorList>
            <person name="Oyedara O."/>
            <person name="Rodriguez-Perez M.A."/>
        </authorList>
    </citation>
    <scope>NUCLEOTIDE SEQUENCE [LARGE SCALE GENOMIC DNA]</scope>
    <source>
        <strain evidence="2 3">SSB218315</strain>
    </source>
</reference>
<accession>A0A1Z3NA40</accession>
<dbReference type="Proteomes" id="UP000197003">
    <property type="component" value="Chromosome"/>
</dbReference>
<dbReference type="OrthoDB" id="5292563at2"/>
<sequence length="195" mass="21229">MHRGNFMKSVFSVFIFLLGLSAHAEVGFKNGNQKTAVLAQGRIVVHCFGNNPGGPSHGSFICREEILTAGEYDYFVGPKGVKGDSVTLTALHQDGSQRTKTVDYDSAKSQSKKSINLWIATLLQRPLLDPGINTVRYKITSNGKVTASGEFVAEVKDGGTKNCSRTGSYTSNTPSDCQNGTSLCRRYFNENNYCL</sequence>
<keyword evidence="1" id="KW-0732">Signal</keyword>
<name>A0A1Z3NA40_BDEBC</name>
<protein>
    <submittedName>
        <fullName evidence="2">Uncharacterized protein</fullName>
    </submittedName>
</protein>
<organism evidence="2 3">
    <name type="scientific">Bdellovibrio bacteriovorus</name>
    <dbReference type="NCBI Taxonomy" id="959"/>
    <lineage>
        <taxon>Bacteria</taxon>
        <taxon>Pseudomonadati</taxon>
        <taxon>Bdellovibrionota</taxon>
        <taxon>Bdellovibrionia</taxon>
        <taxon>Bdellovibrionales</taxon>
        <taxon>Pseudobdellovibrionaceae</taxon>
        <taxon>Bdellovibrio</taxon>
    </lineage>
</organism>